<sequence>MRRAPAVITSVVAKAQRKMKRWCSPSWTPAENGGPGDLGRVGAEAVRRLGEA</sequence>
<keyword evidence="2" id="KW-1185">Reference proteome</keyword>
<evidence type="ECO:0000313" key="1">
    <source>
        <dbReference type="EMBL" id="QWB21119.1"/>
    </source>
</evidence>
<gene>
    <name evidence="1" type="ORF">KJK29_00195</name>
</gene>
<dbReference type="RefSeq" id="WP_215116534.1">
    <property type="nucleotide sequence ID" value="NZ_CP075896.1"/>
</dbReference>
<accession>A0ABX8FJ31</accession>
<dbReference type="Proteomes" id="UP000679629">
    <property type="component" value="Chromosome"/>
</dbReference>
<organism evidence="1 2">
    <name type="scientific">Streptomyces koelreuteriae</name>
    <dbReference type="NCBI Taxonomy" id="2838015"/>
    <lineage>
        <taxon>Bacteria</taxon>
        <taxon>Bacillati</taxon>
        <taxon>Actinomycetota</taxon>
        <taxon>Actinomycetes</taxon>
        <taxon>Kitasatosporales</taxon>
        <taxon>Streptomycetaceae</taxon>
        <taxon>Streptomyces</taxon>
    </lineage>
</organism>
<name>A0ABX8FJ31_9ACTN</name>
<reference evidence="2" key="1">
    <citation type="submission" date="2021-05" db="EMBL/GenBank/DDBJ databases">
        <title>Direct Submission.</title>
        <authorList>
            <person name="Li K."/>
            <person name="Gao J."/>
        </authorList>
    </citation>
    <scope>NUCLEOTIDE SEQUENCE [LARGE SCALE GENOMIC DNA]</scope>
    <source>
        <strain evidence="2">MG62</strain>
    </source>
</reference>
<dbReference type="EMBL" id="CP075896">
    <property type="protein sequence ID" value="QWB21119.1"/>
    <property type="molecule type" value="Genomic_DNA"/>
</dbReference>
<protein>
    <submittedName>
        <fullName evidence="1">Uncharacterized protein</fullName>
    </submittedName>
</protein>
<proteinExistence type="predicted"/>
<evidence type="ECO:0000313" key="2">
    <source>
        <dbReference type="Proteomes" id="UP000679629"/>
    </source>
</evidence>